<name>A0A3E1RER2_9BURK</name>
<dbReference type="PANTHER" id="PTHR39338">
    <property type="entry name" value="BLL5662 PROTEIN-RELATED"/>
    <property type="match status" value="1"/>
</dbReference>
<dbReference type="EMBL" id="QFZK01000002">
    <property type="protein sequence ID" value="RFO97854.1"/>
    <property type="molecule type" value="Genomic_DNA"/>
</dbReference>
<reference evidence="1 2" key="1">
    <citation type="submission" date="2018-05" db="EMBL/GenBank/DDBJ databases">
        <title>Rhodoferax soyangensis sp.nov., isolated from an oligotrophic freshwater lake.</title>
        <authorList>
            <person name="Park M."/>
        </authorList>
    </citation>
    <scope>NUCLEOTIDE SEQUENCE [LARGE SCALE GENOMIC DNA]</scope>
    <source>
        <strain evidence="1 2">IMCC26218</strain>
    </source>
</reference>
<evidence type="ECO:0000313" key="2">
    <source>
        <dbReference type="Proteomes" id="UP000260665"/>
    </source>
</evidence>
<dbReference type="Proteomes" id="UP000260665">
    <property type="component" value="Unassembled WGS sequence"/>
</dbReference>
<gene>
    <name evidence="1" type="ORF">DIC66_03755</name>
</gene>
<proteinExistence type="predicted"/>
<organism evidence="1 2">
    <name type="scientific">Rhodoferax lacus</name>
    <dbReference type="NCBI Taxonomy" id="2184758"/>
    <lineage>
        <taxon>Bacteria</taxon>
        <taxon>Pseudomonadati</taxon>
        <taxon>Pseudomonadota</taxon>
        <taxon>Betaproteobacteria</taxon>
        <taxon>Burkholderiales</taxon>
        <taxon>Comamonadaceae</taxon>
        <taxon>Rhodoferax</taxon>
    </lineage>
</organism>
<dbReference type="OrthoDB" id="9764216at2"/>
<protein>
    <recommendedName>
        <fullName evidence="3">VWA domain-containing protein</fullName>
    </recommendedName>
</protein>
<sequence>MLLDFFYTLRAAKLPVSVKEYLVLLEALQKGVVGPRHATPGTDEEGTGYQVDDFYYLSRTALVKDEKHYDKFDRAFAAYFKGVELVTDFTQELPLEWLRKNLELNLSPEELAKIEKMGWDELMETLKKRLEEQNERHEGGSKWIGTGGTSPFGAYGQNPQGIRIGQDKNRNKSAVKVWDQRAYKDYDDTQELGTRNIKVALRRLRKFAREGHVEELDLDETISKTAENAGYLDIKMRPERHNNVKVLLLMDVGGTMDEHIARVEELFSATKTEFKHLEFYYFHNCPYDFMWKNNRRRFAEKFDTWDILRKYNKDYKLIFVGDATMSPYEILQPGGSVEYNNPEAGAEWIGRLTSAFPKFAWINPEPQGVWQYRQSIALVQQLVHQHMFPLTLKGLEEAMRHLTK</sequence>
<accession>A0A3E1RER2</accession>
<comment type="caution">
    <text evidence="1">The sequence shown here is derived from an EMBL/GenBank/DDBJ whole genome shotgun (WGS) entry which is preliminary data.</text>
</comment>
<keyword evidence="2" id="KW-1185">Reference proteome</keyword>
<dbReference type="RefSeq" id="WP_117174231.1">
    <property type="nucleotide sequence ID" value="NZ_QFZK01000002.1"/>
</dbReference>
<dbReference type="AlphaFoldDB" id="A0A3E1RER2"/>
<evidence type="ECO:0000313" key="1">
    <source>
        <dbReference type="EMBL" id="RFO97854.1"/>
    </source>
</evidence>
<evidence type="ECO:0008006" key="3">
    <source>
        <dbReference type="Google" id="ProtNLM"/>
    </source>
</evidence>
<dbReference type="PANTHER" id="PTHR39338:SF7">
    <property type="entry name" value="BLL6692 PROTEIN"/>
    <property type="match status" value="1"/>
</dbReference>